<name>A0A974XNZ3_9GAMM</name>
<reference evidence="2 3" key="1">
    <citation type="submission" date="2021-03" db="EMBL/GenBank/DDBJ databases">
        <title>Novel species identification of genus Shewanella.</title>
        <authorList>
            <person name="Liu G."/>
            <person name="Zhang Q."/>
        </authorList>
    </citation>
    <scope>NUCLEOTIDE SEQUENCE [LARGE SCALE GENOMIC DNA]</scope>
    <source>
        <strain evidence="2 3">FJAT-53726</strain>
    </source>
</reference>
<dbReference type="Gene3D" id="1.20.1290.10">
    <property type="entry name" value="AhpD-like"/>
    <property type="match status" value="1"/>
</dbReference>
<dbReference type="Pfam" id="PF02627">
    <property type="entry name" value="CMD"/>
    <property type="match status" value="1"/>
</dbReference>
<accession>A0A974XNZ3</accession>
<dbReference type="PANTHER" id="PTHR34846:SF10">
    <property type="entry name" value="CYTOPLASMIC PROTEIN"/>
    <property type="match status" value="1"/>
</dbReference>
<feature type="domain" description="Carboxymuconolactone decarboxylase-like" evidence="1">
    <location>
        <begin position="31"/>
        <end position="112"/>
    </location>
</feature>
<evidence type="ECO:0000313" key="3">
    <source>
        <dbReference type="Proteomes" id="UP000663281"/>
    </source>
</evidence>
<dbReference type="EMBL" id="CP071504">
    <property type="protein sequence ID" value="QSX31912.1"/>
    <property type="molecule type" value="Genomic_DNA"/>
</dbReference>
<dbReference type="GO" id="GO:0051920">
    <property type="term" value="F:peroxiredoxin activity"/>
    <property type="evidence" value="ECO:0007669"/>
    <property type="project" value="InterPro"/>
</dbReference>
<dbReference type="Proteomes" id="UP000663281">
    <property type="component" value="Chromosome"/>
</dbReference>
<dbReference type="PANTHER" id="PTHR34846">
    <property type="entry name" value="4-CARBOXYMUCONOLACTONE DECARBOXYLASE FAMILY PROTEIN (AFU_ORTHOLOGUE AFUA_6G11590)"/>
    <property type="match status" value="1"/>
</dbReference>
<protein>
    <submittedName>
        <fullName evidence="2">Carboxymuconolactone decarboxylase family protein</fullName>
    </submittedName>
</protein>
<evidence type="ECO:0000313" key="2">
    <source>
        <dbReference type="EMBL" id="QSX31912.1"/>
    </source>
</evidence>
<keyword evidence="3" id="KW-1185">Reference proteome</keyword>
<organism evidence="2 3">
    <name type="scientific">Shewanella cyperi</name>
    <dbReference type="NCBI Taxonomy" id="2814292"/>
    <lineage>
        <taxon>Bacteria</taxon>
        <taxon>Pseudomonadati</taxon>
        <taxon>Pseudomonadota</taxon>
        <taxon>Gammaproteobacteria</taxon>
        <taxon>Alteromonadales</taxon>
        <taxon>Shewanellaceae</taxon>
        <taxon>Shewanella</taxon>
    </lineage>
</organism>
<dbReference type="NCBIfam" id="TIGR00778">
    <property type="entry name" value="ahpD_dom"/>
    <property type="match status" value="1"/>
</dbReference>
<dbReference type="KEGG" id="scyp:JYB88_13190"/>
<sequence>MQDTQFDTTVAVEAKLHGEWLPRMQVYQQQPELPRALISLGESAAKTFDPKLVELVKLRASQLNGCAFCLRMHAEEARQLGEAQHRLDLLSAWRESQVFSARERAALHWTEALTKLITGPVTAEDIVKVRAQFSDKEIVDLSATIATINAWNRIAASFHFTPEVPV</sequence>
<dbReference type="SUPFAM" id="SSF69118">
    <property type="entry name" value="AhpD-like"/>
    <property type="match status" value="1"/>
</dbReference>
<evidence type="ECO:0000259" key="1">
    <source>
        <dbReference type="Pfam" id="PF02627"/>
    </source>
</evidence>
<proteinExistence type="predicted"/>
<dbReference type="InterPro" id="IPR003779">
    <property type="entry name" value="CMD-like"/>
</dbReference>
<gene>
    <name evidence="2" type="ORF">JYB88_13190</name>
</gene>
<dbReference type="AlphaFoldDB" id="A0A974XNZ3"/>
<dbReference type="InterPro" id="IPR029032">
    <property type="entry name" value="AhpD-like"/>
</dbReference>
<dbReference type="InterPro" id="IPR004675">
    <property type="entry name" value="AhpD_core"/>
</dbReference>